<comment type="caution">
    <text evidence="1">The sequence shown here is derived from an EMBL/GenBank/DDBJ whole genome shotgun (WGS) entry which is preliminary data.</text>
</comment>
<dbReference type="PANTHER" id="PTHR42695:SF6">
    <property type="entry name" value="GLUTAMINE AMIDOTRANSFERASE DOMAIN-CONTAINING PROTEIN"/>
    <property type="match status" value="1"/>
</dbReference>
<dbReference type="Proteomes" id="UP000076584">
    <property type="component" value="Unassembled WGS sequence"/>
</dbReference>
<organism evidence="1 2">
    <name type="scientific">Colletotrichum incanum</name>
    <name type="common">Soybean anthracnose fungus</name>
    <dbReference type="NCBI Taxonomy" id="1573173"/>
    <lineage>
        <taxon>Eukaryota</taxon>
        <taxon>Fungi</taxon>
        <taxon>Dikarya</taxon>
        <taxon>Ascomycota</taxon>
        <taxon>Pezizomycotina</taxon>
        <taxon>Sordariomycetes</taxon>
        <taxon>Hypocreomycetidae</taxon>
        <taxon>Glomerellales</taxon>
        <taxon>Glomerellaceae</taxon>
        <taxon>Colletotrichum</taxon>
        <taxon>Colletotrichum spaethianum species complex</taxon>
    </lineage>
</organism>
<evidence type="ECO:0000313" key="2">
    <source>
        <dbReference type="Proteomes" id="UP000076584"/>
    </source>
</evidence>
<dbReference type="PANTHER" id="PTHR42695">
    <property type="entry name" value="GLUTAMINE AMIDOTRANSFERASE YLR126C-RELATED"/>
    <property type="match status" value="1"/>
</dbReference>
<sequence>LPITMIQEDMQGAGGAVTPGTAPETIATPTPTKGLELQHIAILDTDVMVPAVQPTYGKYHSAQYIKLLGATAKRFDVLHRVKFTAWDVVSGSYPDPTKVDAILITGSIAAAYDTDPWVLALGTFIEKVYTAHPNVRIFGTCFGHHLIGQVLLGPHGAVVEKDPNGYEFGVQTISLNQKLVEDFPCLSALGRAESTTDSMQRGLRLQMCHGDHVALPQPPSKLPGSWMSIGGTAHCKVQGLYEPSRVLTIQPHFECDQVIMEETIKYFYTPEKGFSEEFLQQAFASTREEDNAAIAAEWVLRFLARI</sequence>
<dbReference type="GO" id="GO:0005829">
    <property type="term" value="C:cytosol"/>
    <property type="evidence" value="ECO:0007669"/>
    <property type="project" value="TreeGrafter"/>
</dbReference>
<evidence type="ECO:0000313" key="1">
    <source>
        <dbReference type="EMBL" id="KZL68519.1"/>
    </source>
</evidence>
<dbReference type="CDD" id="cd01741">
    <property type="entry name" value="GATase1_1"/>
    <property type="match status" value="1"/>
</dbReference>
<dbReference type="InterPro" id="IPR044992">
    <property type="entry name" value="ChyE-like"/>
</dbReference>
<feature type="non-terminal residue" evidence="1">
    <location>
        <position position="1"/>
    </location>
</feature>
<name>A0A166QYJ7_COLIC</name>
<protein>
    <submittedName>
        <fullName evidence="1">Uncharacterized protein</fullName>
    </submittedName>
</protein>
<accession>A0A166QYJ7</accession>
<keyword evidence="2" id="KW-1185">Reference proteome</keyword>
<gene>
    <name evidence="1" type="ORF">CI238_00148</name>
</gene>
<dbReference type="GO" id="GO:0005634">
    <property type="term" value="C:nucleus"/>
    <property type="evidence" value="ECO:0007669"/>
    <property type="project" value="TreeGrafter"/>
</dbReference>
<dbReference type="EMBL" id="LFIW01002504">
    <property type="protein sequence ID" value="KZL68519.1"/>
    <property type="molecule type" value="Genomic_DNA"/>
</dbReference>
<dbReference type="Gene3D" id="3.40.50.880">
    <property type="match status" value="1"/>
</dbReference>
<reference evidence="1 2" key="1">
    <citation type="submission" date="2015-06" db="EMBL/GenBank/DDBJ databases">
        <title>Survival trade-offs in plant roots during colonization by closely related pathogenic and mutualistic fungi.</title>
        <authorList>
            <person name="Hacquard S."/>
            <person name="Kracher B."/>
            <person name="Hiruma K."/>
            <person name="Weinman A."/>
            <person name="Muench P."/>
            <person name="Garrido Oter R."/>
            <person name="Ver Loren van Themaat E."/>
            <person name="Dallerey J.-F."/>
            <person name="Damm U."/>
            <person name="Henrissat B."/>
            <person name="Lespinet O."/>
            <person name="Thon M."/>
            <person name="Kemen E."/>
            <person name="McHardy A.C."/>
            <person name="Schulze-Lefert P."/>
            <person name="O'Connell R.J."/>
        </authorList>
    </citation>
    <scope>NUCLEOTIDE SEQUENCE [LARGE SCALE GENOMIC DNA]</scope>
    <source>
        <strain evidence="1 2">MAFF 238704</strain>
    </source>
</reference>
<dbReference type="InterPro" id="IPR029062">
    <property type="entry name" value="Class_I_gatase-like"/>
</dbReference>
<dbReference type="STRING" id="1573173.A0A166QYJ7"/>
<proteinExistence type="predicted"/>
<dbReference type="AlphaFoldDB" id="A0A166QYJ7"/>
<dbReference type="SUPFAM" id="SSF52317">
    <property type="entry name" value="Class I glutamine amidotransferase-like"/>
    <property type="match status" value="1"/>
</dbReference>